<evidence type="ECO:0000313" key="2">
    <source>
        <dbReference type="EMBL" id="CAH0513556.1"/>
    </source>
</evidence>
<comment type="caution">
    <text evidence="2">The sequence shown here is derived from an EMBL/GenBank/DDBJ whole genome shotgun (WGS) entry which is preliminary data.</text>
</comment>
<dbReference type="EMBL" id="CAKLCB010000014">
    <property type="protein sequence ID" value="CAH0513556.1"/>
    <property type="molecule type" value="Genomic_DNA"/>
</dbReference>
<accession>A0ABN8CMU7</accession>
<keyword evidence="3" id="KW-1185">Reference proteome</keyword>
<evidence type="ECO:0000256" key="1">
    <source>
        <dbReference type="SAM" id="MobiDB-lite"/>
    </source>
</evidence>
<evidence type="ECO:0000313" key="3">
    <source>
        <dbReference type="Proteomes" id="UP001158986"/>
    </source>
</evidence>
<gene>
    <name evidence="2" type="ORF">PBS001_LOCUS364</name>
</gene>
<dbReference type="Proteomes" id="UP001158986">
    <property type="component" value="Unassembled WGS sequence"/>
</dbReference>
<reference evidence="2 3" key="1">
    <citation type="submission" date="2021-11" db="EMBL/GenBank/DDBJ databases">
        <authorList>
            <person name="Islam A."/>
            <person name="Islam S."/>
            <person name="Flora M.S."/>
            <person name="Rahman M."/>
            <person name="Ziaur R.M."/>
            <person name="Epstein J.H."/>
            <person name="Hassan M."/>
            <person name="Klassen M."/>
            <person name="Woodard K."/>
            <person name="Webb A."/>
            <person name="Webby R.J."/>
            <person name="El Zowalaty M.E."/>
        </authorList>
    </citation>
    <scope>NUCLEOTIDE SEQUENCE [LARGE SCALE GENOMIC DNA]</scope>
    <source>
        <strain evidence="2">Pbs1</strain>
    </source>
</reference>
<organism evidence="2 3">
    <name type="scientific">Peronospora belbahrii</name>
    <dbReference type="NCBI Taxonomy" id="622444"/>
    <lineage>
        <taxon>Eukaryota</taxon>
        <taxon>Sar</taxon>
        <taxon>Stramenopiles</taxon>
        <taxon>Oomycota</taxon>
        <taxon>Peronosporomycetes</taxon>
        <taxon>Peronosporales</taxon>
        <taxon>Peronosporaceae</taxon>
        <taxon>Peronospora</taxon>
    </lineage>
</organism>
<feature type="region of interest" description="Disordered" evidence="1">
    <location>
        <begin position="1"/>
        <end position="56"/>
    </location>
</feature>
<feature type="compositionally biased region" description="Basic and acidic residues" evidence="1">
    <location>
        <begin position="44"/>
        <end position="56"/>
    </location>
</feature>
<proteinExistence type="predicted"/>
<feature type="compositionally biased region" description="Basic and acidic residues" evidence="1">
    <location>
        <begin position="13"/>
        <end position="26"/>
    </location>
</feature>
<protein>
    <submittedName>
        <fullName evidence="2">Uncharacterized protein</fullName>
    </submittedName>
</protein>
<name>A0ABN8CMU7_9STRA</name>
<sequence length="75" mass="8367">MIKRSARYARPLKFVDDGDRINHEPKANGSTKRSSVDTDTDDEHVERDPPADALLHDSKFAAGSLKLTDYSIPAR</sequence>